<dbReference type="InterPro" id="IPR011010">
    <property type="entry name" value="DNA_brk_join_enz"/>
</dbReference>
<dbReference type="GO" id="GO:0006310">
    <property type="term" value="P:DNA recombination"/>
    <property type="evidence" value="ECO:0007669"/>
    <property type="project" value="UniProtKB-KW"/>
</dbReference>
<evidence type="ECO:0000256" key="2">
    <source>
        <dbReference type="ARBA" id="ARBA00023125"/>
    </source>
</evidence>
<dbReference type="InterPro" id="IPR010998">
    <property type="entry name" value="Integrase_recombinase_N"/>
</dbReference>
<dbReference type="EMBL" id="BLEX01000010">
    <property type="protein sequence ID" value="GEU18776.1"/>
    <property type="molecule type" value="Genomic_DNA"/>
</dbReference>
<accession>A0A640MY89</accession>
<gene>
    <name evidence="5" type="primary">ps201</name>
    <name evidence="5" type="ORF">LamDB_48380</name>
</gene>
<sequence length="406" mass="47463">MWHEKFTNKHGETKYRYYEKYKDPLTNKWRRVSVVLNKNGKQSQKEAQKRLNERIEEKQNNKTPTTLKTLTFHAACDEWFESYKRFSGVKMTTVNLRKRVIYTFKSSVDEDVLIRNVNHVYLQNLINDWADKYSYSYVQSLMSIVRFIFKHILKRYDLDLSSVLERVEIPKKARTREEVQAKKNNYLEPSEVKELLICLDDLAERSKTVNGKHNVNMVKNIVEFQCNNGMRIGELLAIKNENIDIDNKKLEINGTLNYIHDPVTNTFGLKETTKTTTSDRTIGLTSQSIKLLKSIMLQNKKNSQWNNYYRDRGFVFTNAVGSPMVVATINDTIKEAVKMSSIDKRVTTHTLRHTHISTLAQLGINIKAIQDRVGHSDYKTTLEIYTHVTDKMARDMMNKLENFKIG</sequence>
<proteinExistence type="inferred from homology"/>
<dbReference type="PANTHER" id="PTHR30349:SF64">
    <property type="entry name" value="PROPHAGE INTEGRASE INTD-RELATED"/>
    <property type="match status" value="1"/>
</dbReference>
<dbReference type="Gene3D" id="1.10.443.10">
    <property type="entry name" value="Intergrase catalytic core"/>
    <property type="match status" value="1"/>
</dbReference>
<dbReference type="PROSITE" id="PS51898">
    <property type="entry name" value="TYR_RECOMBINASE"/>
    <property type="match status" value="1"/>
</dbReference>
<keyword evidence="2" id="KW-0238">DNA-binding</keyword>
<protein>
    <submittedName>
        <fullName evidence="5">Prophage ps2 probable integrase</fullName>
    </submittedName>
</protein>
<feature type="domain" description="Tyr recombinase" evidence="4">
    <location>
        <begin position="182"/>
        <end position="398"/>
    </location>
</feature>
<reference evidence="5" key="2">
    <citation type="submission" date="2019-12" db="EMBL/GenBank/DDBJ databases">
        <authorList>
            <person name="Hoang T.H.H."/>
            <person name="Okutani A."/>
        </authorList>
    </citation>
    <scope>NUCLEOTIDE SEQUENCE</scope>
    <source>
        <strain evidence="5">LamDB</strain>
    </source>
</reference>
<dbReference type="GO" id="GO:0015074">
    <property type="term" value="P:DNA integration"/>
    <property type="evidence" value="ECO:0007669"/>
    <property type="project" value="InterPro"/>
</dbReference>
<organism evidence="5">
    <name type="scientific">Bacillus anthracis</name>
    <name type="common">anthrax bacterium</name>
    <dbReference type="NCBI Taxonomy" id="1392"/>
    <lineage>
        <taxon>Bacteria</taxon>
        <taxon>Bacillati</taxon>
        <taxon>Bacillota</taxon>
        <taxon>Bacilli</taxon>
        <taxon>Bacillales</taxon>
        <taxon>Bacillaceae</taxon>
        <taxon>Bacillus</taxon>
        <taxon>Bacillus cereus group</taxon>
    </lineage>
</organism>
<evidence type="ECO:0000259" key="4">
    <source>
        <dbReference type="PROSITE" id="PS51898"/>
    </source>
</evidence>
<dbReference type="SUPFAM" id="SSF56349">
    <property type="entry name" value="DNA breaking-rejoining enzymes"/>
    <property type="match status" value="1"/>
</dbReference>
<comment type="caution">
    <text evidence="5">The sequence shown here is derived from an EMBL/GenBank/DDBJ whole genome shotgun (WGS) entry which is preliminary data.</text>
</comment>
<dbReference type="InterPro" id="IPR002104">
    <property type="entry name" value="Integrase_catalytic"/>
</dbReference>
<dbReference type="InterPro" id="IPR050090">
    <property type="entry name" value="Tyrosine_recombinase_XerCD"/>
</dbReference>
<dbReference type="Pfam" id="PF00589">
    <property type="entry name" value="Phage_integrase"/>
    <property type="match status" value="1"/>
</dbReference>
<dbReference type="CDD" id="cd01189">
    <property type="entry name" value="INT_ICEBs1_C_like"/>
    <property type="match status" value="1"/>
</dbReference>
<dbReference type="GO" id="GO:0003677">
    <property type="term" value="F:DNA binding"/>
    <property type="evidence" value="ECO:0007669"/>
    <property type="project" value="UniProtKB-KW"/>
</dbReference>
<evidence type="ECO:0000256" key="3">
    <source>
        <dbReference type="ARBA" id="ARBA00023172"/>
    </source>
</evidence>
<dbReference type="AlphaFoldDB" id="A0A640MY89"/>
<name>A0A640MY89_BACAN</name>
<dbReference type="InterPro" id="IPR013762">
    <property type="entry name" value="Integrase-like_cat_sf"/>
</dbReference>
<keyword evidence="3" id="KW-0233">DNA recombination</keyword>
<evidence type="ECO:0000313" key="5">
    <source>
        <dbReference type="EMBL" id="GEU18776.1"/>
    </source>
</evidence>
<reference evidence="5" key="1">
    <citation type="submission" date="2019-12" db="EMBL/GenBank/DDBJ databases">
        <title>Epidemiological and comparative genomic analysis of Bacillus anthracis isolated from northern Vietnam.</title>
        <authorList>
            <person name="Hoang T.T.H."/>
            <person name="Dang D.A."/>
            <person name="Pham M.H."/>
            <person name="Luong M.H."/>
            <person name="Tran N.D."/>
            <person name="Nguyen T.H."/>
            <person name="Nguyen T.T."/>
            <person name="Inoue S."/>
            <person name="Morikawa S."/>
            <person name="Okutani A."/>
        </authorList>
    </citation>
    <scope>NUCLEOTIDE SEQUENCE</scope>
    <source>
        <strain evidence="5">LamDB</strain>
    </source>
</reference>
<dbReference type="PANTHER" id="PTHR30349">
    <property type="entry name" value="PHAGE INTEGRASE-RELATED"/>
    <property type="match status" value="1"/>
</dbReference>
<evidence type="ECO:0000256" key="1">
    <source>
        <dbReference type="ARBA" id="ARBA00008857"/>
    </source>
</evidence>
<comment type="similarity">
    <text evidence="1">Belongs to the 'phage' integrase family.</text>
</comment>
<dbReference type="Gene3D" id="1.10.150.130">
    <property type="match status" value="1"/>
</dbReference>